<dbReference type="PATRIC" id="fig|178606.4.peg.2542"/>
<dbReference type="AlphaFoldDB" id="A0A094X263"/>
<evidence type="ECO:0000313" key="2">
    <source>
        <dbReference type="Proteomes" id="UP000029452"/>
    </source>
</evidence>
<comment type="caution">
    <text evidence="1">The sequence shown here is derived from an EMBL/GenBank/DDBJ whole genome shotgun (WGS) entry which is preliminary data.</text>
</comment>
<gene>
    <name evidence="1" type="ORF">LptCag_2680</name>
</gene>
<reference evidence="1 2" key="1">
    <citation type="submission" date="2014-06" db="EMBL/GenBank/DDBJ databases">
        <title>Draft genome sequence of iron oxidizing acidophile Leptospirillum ferriphilum DSM14647.</title>
        <authorList>
            <person name="Cardenas J.P."/>
            <person name="Lazcano M."/>
            <person name="Ossandon F.J."/>
            <person name="Corbett M."/>
            <person name="Holmes D.S."/>
            <person name="Watkin E."/>
        </authorList>
    </citation>
    <scope>NUCLEOTIDE SEQUENCE [LARGE SCALE GENOMIC DNA]</scope>
    <source>
        <strain evidence="1 2">DSM 14647</strain>
    </source>
</reference>
<dbReference type="Proteomes" id="UP000029452">
    <property type="component" value="Unassembled WGS sequence"/>
</dbReference>
<accession>A0A094X263</accession>
<organism evidence="1 2">
    <name type="scientific">Leptospirillum ferriphilum</name>
    <dbReference type="NCBI Taxonomy" id="178606"/>
    <lineage>
        <taxon>Bacteria</taxon>
        <taxon>Pseudomonadati</taxon>
        <taxon>Nitrospirota</taxon>
        <taxon>Nitrospiria</taxon>
        <taxon>Nitrospirales</taxon>
        <taxon>Nitrospiraceae</taxon>
        <taxon>Leptospirillum</taxon>
    </lineage>
</organism>
<protein>
    <submittedName>
        <fullName evidence="1">Uncharacterized protein</fullName>
    </submittedName>
</protein>
<dbReference type="EMBL" id="JPGK01000013">
    <property type="protein sequence ID" value="KGA92639.1"/>
    <property type="molecule type" value="Genomic_DNA"/>
</dbReference>
<proteinExistence type="predicted"/>
<evidence type="ECO:0000313" key="1">
    <source>
        <dbReference type="EMBL" id="KGA92639.1"/>
    </source>
</evidence>
<name>A0A094X263_9BACT</name>
<sequence>MCGDGRVSGIIRENKRSSFRYPFLISSGLLGYGLKLPSLRLKSVEGSLANEGEALL</sequence>